<dbReference type="FunFam" id="1.10.510.10:FF:000021">
    <property type="entry name" value="Serine/threonine protein kinase"/>
    <property type="match status" value="1"/>
</dbReference>
<keyword evidence="2" id="KW-0723">Serine/threonine-protein kinase</keyword>
<accession>A0A091AUC6</accession>
<dbReference type="InterPro" id="IPR000719">
    <property type="entry name" value="Prot_kinase_dom"/>
</dbReference>
<gene>
    <name evidence="10" type="ORF">N789_11925</name>
</gene>
<dbReference type="InterPro" id="IPR008271">
    <property type="entry name" value="Ser/Thr_kinase_AS"/>
</dbReference>
<evidence type="ECO:0000256" key="7">
    <source>
        <dbReference type="PROSITE-ProRule" id="PRU10141"/>
    </source>
</evidence>
<dbReference type="Pfam" id="PF00069">
    <property type="entry name" value="Pkinase"/>
    <property type="match status" value="1"/>
</dbReference>
<feature type="domain" description="Protein kinase" evidence="9">
    <location>
        <begin position="8"/>
        <end position="272"/>
    </location>
</feature>
<organism evidence="10 11">
    <name type="scientific">Arenimonas oryziterrae DSM 21050 = YC6267</name>
    <dbReference type="NCBI Taxonomy" id="1121015"/>
    <lineage>
        <taxon>Bacteria</taxon>
        <taxon>Pseudomonadati</taxon>
        <taxon>Pseudomonadota</taxon>
        <taxon>Gammaproteobacteria</taxon>
        <taxon>Lysobacterales</taxon>
        <taxon>Lysobacteraceae</taxon>
        <taxon>Arenimonas</taxon>
    </lineage>
</organism>
<dbReference type="SMART" id="SM00220">
    <property type="entry name" value="S_TKc"/>
    <property type="match status" value="1"/>
</dbReference>
<keyword evidence="4 7" id="KW-0547">Nucleotide-binding</keyword>
<dbReference type="SUPFAM" id="SSF56112">
    <property type="entry name" value="Protein kinase-like (PK-like)"/>
    <property type="match status" value="1"/>
</dbReference>
<dbReference type="GO" id="GO:0004674">
    <property type="term" value="F:protein serine/threonine kinase activity"/>
    <property type="evidence" value="ECO:0007669"/>
    <property type="project" value="UniProtKB-KW"/>
</dbReference>
<dbReference type="PANTHER" id="PTHR43289:SF6">
    <property type="entry name" value="SERINE_THREONINE-PROTEIN KINASE NEKL-3"/>
    <property type="match status" value="1"/>
</dbReference>
<dbReference type="PATRIC" id="fig|1121015.4.peg.1858"/>
<feature type="region of interest" description="Disordered" evidence="8">
    <location>
        <begin position="356"/>
        <end position="437"/>
    </location>
</feature>
<proteinExistence type="predicted"/>
<dbReference type="GO" id="GO:0005524">
    <property type="term" value="F:ATP binding"/>
    <property type="evidence" value="ECO:0007669"/>
    <property type="project" value="UniProtKB-UniRule"/>
</dbReference>
<evidence type="ECO:0000256" key="1">
    <source>
        <dbReference type="ARBA" id="ARBA00012513"/>
    </source>
</evidence>
<keyword evidence="5" id="KW-0418">Kinase</keyword>
<dbReference type="PROSITE" id="PS00107">
    <property type="entry name" value="PROTEIN_KINASE_ATP"/>
    <property type="match status" value="1"/>
</dbReference>
<evidence type="ECO:0000256" key="3">
    <source>
        <dbReference type="ARBA" id="ARBA00022679"/>
    </source>
</evidence>
<reference evidence="10 11" key="1">
    <citation type="submission" date="2013-09" db="EMBL/GenBank/DDBJ databases">
        <title>Genome sequencing of Arenimonas oryziterrae.</title>
        <authorList>
            <person name="Chen F."/>
            <person name="Wang G."/>
        </authorList>
    </citation>
    <scope>NUCLEOTIDE SEQUENCE [LARGE SCALE GENOMIC DNA]</scope>
    <source>
        <strain evidence="10 11">YC6267</strain>
    </source>
</reference>
<feature type="compositionally biased region" description="Low complexity" evidence="8">
    <location>
        <begin position="366"/>
        <end position="393"/>
    </location>
</feature>
<name>A0A091AUC6_9GAMM</name>
<dbReference type="PROSITE" id="PS00108">
    <property type="entry name" value="PROTEIN_KINASE_ST"/>
    <property type="match status" value="1"/>
</dbReference>
<dbReference type="Gene3D" id="1.10.510.10">
    <property type="entry name" value="Transferase(Phosphotransferase) domain 1"/>
    <property type="match status" value="1"/>
</dbReference>
<evidence type="ECO:0000256" key="2">
    <source>
        <dbReference type="ARBA" id="ARBA00022527"/>
    </source>
</evidence>
<dbReference type="InterPro" id="IPR011009">
    <property type="entry name" value="Kinase-like_dom_sf"/>
</dbReference>
<evidence type="ECO:0000256" key="4">
    <source>
        <dbReference type="ARBA" id="ARBA00022741"/>
    </source>
</evidence>
<dbReference type="RefSeq" id="WP_022969939.1">
    <property type="nucleotide sequence ID" value="NZ_ATVD01000004.1"/>
</dbReference>
<evidence type="ECO:0000313" key="11">
    <source>
        <dbReference type="Proteomes" id="UP000029385"/>
    </source>
</evidence>
<dbReference type="InterPro" id="IPR017441">
    <property type="entry name" value="Protein_kinase_ATP_BS"/>
</dbReference>
<feature type="binding site" evidence="7">
    <location>
        <position position="37"/>
    </location>
    <ligand>
        <name>ATP</name>
        <dbReference type="ChEBI" id="CHEBI:30616"/>
    </ligand>
</feature>
<dbReference type="Proteomes" id="UP000029385">
    <property type="component" value="Unassembled WGS sequence"/>
</dbReference>
<dbReference type="STRING" id="1121015.GCA_000420545_02337"/>
<evidence type="ECO:0000259" key="9">
    <source>
        <dbReference type="PROSITE" id="PS50011"/>
    </source>
</evidence>
<protein>
    <recommendedName>
        <fullName evidence="1">non-specific serine/threonine protein kinase</fullName>
        <ecNumber evidence="1">2.7.11.1</ecNumber>
    </recommendedName>
</protein>
<dbReference type="Gene3D" id="3.30.200.20">
    <property type="entry name" value="Phosphorylase Kinase, domain 1"/>
    <property type="match status" value="1"/>
</dbReference>
<dbReference type="CDD" id="cd14014">
    <property type="entry name" value="STKc_PknB_like"/>
    <property type="match status" value="1"/>
</dbReference>
<dbReference type="AlphaFoldDB" id="A0A091AUC6"/>
<dbReference type="OrthoDB" id="9801841at2"/>
<evidence type="ECO:0000256" key="6">
    <source>
        <dbReference type="ARBA" id="ARBA00022840"/>
    </source>
</evidence>
<keyword evidence="6 7" id="KW-0067">ATP-binding</keyword>
<keyword evidence="11" id="KW-1185">Reference proteome</keyword>
<evidence type="ECO:0000313" key="10">
    <source>
        <dbReference type="EMBL" id="KFN42832.1"/>
    </source>
</evidence>
<dbReference type="eggNOG" id="COG0515">
    <property type="taxonomic scope" value="Bacteria"/>
</dbReference>
<dbReference type="PANTHER" id="PTHR43289">
    <property type="entry name" value="MITOGEN-ACTIVATED PROTEIN KINASE KINASE KINASE 20-RELATED"/>
    <property type="match status" value="1"/>
</dbReference>
<evidence type="ECO:0000256" key="5">
    <source>
        <dbReference type="ARBA" id="ARBA00022777"/>
    </source>
</evidence>
<dbReference type="PROSITE" id="PS50011">
    <property type="entry name" value="PROTEIN_KINASE_DOM"/>
    <property type="match status" value="1"/>
</dbReference>
<keyword evidence="3" id="KW-0808">Transferase</keyword>
<sequence>MKTQLGHYGIVAELGRGGMGVVYKAFEPALDRYVAIKELSPALSHDPALVERFVREARSMAALNDPHIIQIHYIGQEGEQAWFAMEFVDGESLSTLIEREGPLATADALNLLRQAALGLATAHEHGVIHRDIKPGNLLLGKRGQLKIADFGIALTQRDTSKKLTATGDVVGTPGYLSPEVCLGKPVDERSDLFALGVVLFEMLSGRLPFNSESPFKLMLSVVESDIPDIRTLNDQVDAQTAGILGKLLAKEPDARYQTARELLAALAMHPLIQQGGDLQVKARQTSAAATMLATPGVGRAPLPPTSIATPSGAATPAAIATADARPPSPARHLLWLAPVAIVGGFLAWPQWRSNDDTAVPPPATPMPAETTAPDTAATASPVTSTATSTPTVAENPPAVADASPPTAVTPPAEQPAAAAPPARAKPETPSAAPAAPAEAMEKYGSVYVGEHNETVSVAQALGSDVVYIKVEGVNNPLDGQVIRTQVRAAAYEGKDYYFQHNGGDYVMLVMRRRYPQNTMAIELYLPGLGGDGVGLTYDAAQSKALDTAAVRAAYVEKK</sequence>
<comment type="caution">
    <text evidence="10">The sequence shown here is derived from an EMBL/GenBank/DDBJ whole genome shotgun (WGS) entry which is preliminary data.</text>
</comment>
<feature type="compositionally biased region" description="Low complexity" evidence="8">
    <location>
        <begin position="404"/>
        <end position="437"/>
    </location>
</feature>
<evidence type="ECO:0000256" key="8">
    <source>
        <dbReference type="SAM" id="MobiDB-lite"/>
    </source>
</evidence>
<dbReference type="EC" id="2.7.11.1" evidence="1"/>
<dbReference type="EMBL" id="AVCI01000007">
    <property type="protein sequence ID" value="KFN42832.1"/>
    <property type="molecule type" value="Genomic_DNA"/>
</dbReference>